<dbReference type="PANTHER" id="PTHR43537:SF49">
    <property type="entry name" value="TRANSCRIPTIONAL REGULATORY PROTEIN"/>
    <property type="match status" value="1"/>
</dbReference>
<dbReference type="InterPro" id="IPR036388">
    <property type="entry name" value="WH-like_DNA-bd_sf"/>
</dbReference>
<gene>
    <name evidence="5" type="ORF">Q5H94_14745</name>
</gene>
<keyword evidence="2" id="KW-0238">DNA-binding</keyword>
<evidence type="ECO:0000256" key="3">
    <source>
        <dbReference type="ARBA" id="ARBA00023163"/>
    </source>
</evidence>
<dbReference type="PROSITE" id="PS50949">
    <property type="entry name" value="HTH_GNTR"/>
    <property type="match status" value="1"/>
</dbReference>
<dbReference type="InterPro" id="IPR000524">
    <property type="entry name" value="Tscrpt_reg_HTH_GntR"/>
</dbReference>
<evidence type="ECO:0000259" key="4">
    <source>
        <dbReference type="PROSITE" id="PS50949"/>
    </source>
</evidence>
<dbReference type="Gene3D" id="1.10.10.10">
    <property type="entry name" value="Winged helix-like DNA-binding domain superfamily/Winged helix DNA-binding domain"/>
    <property type="match status" value="1"/>
</dbReference>
<dbReference type="InterPro" id="IPR036390">
    <property type="entry name" value="WH_DNA-bd_sf"/>
</dbReference>
<evidence type="ECO:0000313" key="5">
    <source>
        <dbReference type="EMBL" id="MDO7843589.1"/>
    </source>
</evidence>
<organism evidence="5 6">
    <name type="scientific">Sphingomonas immobilis</name>
    <dbReference type="NCBI Taxonomy" id="3063997"/>
    <lineage>
        <taxon>Bacteria</taxon>
        <taxon>Pseudomonadati</taxon>
        <taxon>Pseudomonadota</taxon>
        <taxon>Alphaproteobacteria</taxon>
        <taxon>Sphingomonadales</taxon>
        <taxon>Sphingomonadaceae</taxon>
        <taxon>Sphingomonas</taxon>
    </lineage>
</organism>
<evidence type="ECO:0000256" key="2">
    <source>
        <dbReference type="ARBA" id="ARBA00023125"/>
    </source>
</evidence>
<keyword evidence="1" id="KW-0805">Transcription regulation</keyword>
<dbReference type="CDD" id="cd07377">
    <property type="entry name" value="WHTH_GntR"/>
    <property type="match status" value="1"/>
</dbReference>
<name>A0ABT9A2L0_9SPHN</name>
<keyword evidence="3" id="KW-0804">Transcription</keyword>
<reference evidence="5" key="1">
    <citation type="submission" date="2023-07" db="EMBL/GenBank/DDBJ databases">
        <authorList>
            <person name="Kim M.K."/>
        </authorList>
    </citation>
    <scope>NUCLEOTIDE SEQUENCE</scope>
    <source>
        <strain evidence="5">CA1-15</strain>
    </source>
</reference>
<proteinExistence type="predicted"/>
<evidence type="ECO:0000313" key="6">
    <source>
        <dbReference type="Proteomes" id="UP001176468"/>
    </source>
</evidence>
<comment type="caution">
    <text evidence="5">The sequence shown here is derived from an EMBL/GenBank/DDBJ whole genome shotgun (WGS) entry which is preliminary data.</text>
</comment>
<dbReference type="Pfam" id="PF00392">
    <property type="entry name" value="GntR"/>
    <property type="match status" value="1"/>
</dbReference>
<evidence type="ECO:0000256" key="1">
    <source>
        <dbReference type="ARBA" id="ARBA00023015"/>
    </source>
</evidence>
<feature type="domain" description="HTH gntR-type" evidence="4">
    <location>
        <begin position="5"/>
        <end position="72"/>
    </location>
</feature>
<protein>
    <submittedName>
        <fullName evidence="5">GntR family transcriptional regulator</fullName>
    </submittedName>
</protein>
<dbReference type="SUPFAM" id="SSF46785">
    <property type="entry name" value="Winged helix' DNA-binding domain"/>
    <property type="match status" value="1"/>
</dbReference>
<sequence>MNAAGATSERVYDALKQRILSGEILPGERLEPAAFAEQLNSSVTPVRDALHRLEGERLVDTRASEGFHLRMVSEPALRDLYAWNAQLLRLTARAWPDRPAAHKADTLPIDLQRAIRAFFDLFAARSDNSEHGEQLDNINDRLASARVAEARVFDGLEAELRGLALLFDHEGTTALLKGVDRYHRRRLAATPAIVRALYRA</sequence>
<dbReference type="Proteomes" id="UP001176468">
    <property type="component" value="Unassembled WGS sequence"/>
</dbReference>
<dbReference type="RefSeq" id="WP_304562042.1">
    <property type="nucleotide sequence ID" value="NZ_JAUQSZ010000010.1"/>
</dbReference>
<dbReference type="SMART" id="SM00345">
    <property type="entry name" value="HTH_GNTR"/>
    <property type="match status" value="1"/>
</dbReference>
<dbReference type="PANTHER" id="PTHR43537">
    <property type="entry name" value="TRANSCRIPTIONAL REGULATOR, GNTR FAMILY"/>
    <property type="match status" value="1"/>
</dbReference>
<dbReference type="EMBL" id="JAUQSZ010000010">
    <property type="protein sequence ID" value="MDO7843589.1"/>
    <property type="molecule type" value="Genomic_DNA"/>
</dbReference>
<accession>A0ABT9A2L0</accession>
<keyword evidence="6" id="KW-1185">Reference proteome</keyword>